<protein>
    <submittedName>
        <fullName evidence="1">Pilus assembly protein</fullName>
    </submittedName>
</protein>
<organism evidence="1 2">
    <name type="scientific">Roseibium salinum</name>
    <dbReference type="NCBI Taxonomy" id="1604349"/>
    <lineage>
        <taxon>Bacteria</taxon>
        <taxon>Pseudomonadati</taxon>
        <taxon>Pseudomonadota</taxon>
        <taxon>Alphaproteobacteria</taxon>
        <taxon>Hyphomicrobiales</taxon>
        <taxon>Stappiaceae</taxon>
        <taxon>Roseibium</taxon>
    </lineage>
</organism>
<keyword evidence="2" id="KW-1185">Reference proteome</keyword>
<name>A0ABT3R551_9HYPH</name>
<comment type="caution">
    <text evidence="1">The sequence shown here is derived from an EMBL/GenBank/DDBJ whole genome shotgun (WGS) entry which is preliminary data.</text>
</comment>
<accession>A0ABT3R551</accession>
<proteinExistence type="predicted"/>
<reference evidence="1 2" key="1">
    <citation type="journal article" date="2016" name="Int. J. Syst. Evol. Microbiol.">
        <title>Labrenzia salina sp. nov., isolated from the rhizosphere of the halophyte Arthrocnemum macrostachyum.</title>
        <authorList>
            <person name="Camacho M."/>
            <person name="Redondo-Gomez S."/>
            <person name="Rodriguez-Llorente I."/>
            <person name="Rohde M."/>
            <person name="Sproer C."/>
            <person name="Schumann P."/>
            <person name="Klenk H.P."/>
            <person name="Montero-Calasanz M.D.C."/>
        </authorList>
    </citation>
    <scope>NUCLEOTIDE SEQUENCE [LARGE SCALE GENOMIC DNA]</scope>
    <source>
        <strain evidence="1 2">DSM 29163</strain>
    </source>
</reference>
<dbReference type="EMBL" id="JAPEVI010000003">
    <property type="protein sequence ID" value="MCX2724147.1"/>
    <property type="molecule type" value="Genomic_DNA"/>
</dbReference>
<sequence>MILPFMLILLIGMEEVTGALNQDRKVGRIANSIADLVAQAQSVNTSELTAVMDLGEKILAPYPAKDLEIIIASVSFDEDGNPSVDWSYDGTNAAPWAKDSQPPITMPDTIAIPETSIVVGQANATYTSPFTGIFTSYFKRDTSIGLSDTYYLRPRLTDTVNCSDCK</sequence>
<dbReference type="Proteomes" id="UP001300261">
    <property type="component" value="Unassembled WGS sequence"/>
</dbReference>
<dbReference type="RefSeq" id="WP_265963924.1">
    <property type="nucleotide sequence ID" value="NZ_JAPEVI010000003.1"/>
</dbReference>
<gene>
    <name evidence="1" type="ORF">ON753_17490</name>
</gene>
<evidence type="ECO:0000313" key="1">
    <source>
        <dbReference type="EMBL" id="MCX2724147.1"/>
    </source>
</evidence>
<evidence type="ECO:0000313" key="2">
    <source>
        <dbReference type="Proteomes" id="UP001300261"/>
    </source>
</evidence>